<dbReference type="PANTHER" id="PTHR45691:SF6">
    <property type="entry name" value="PROTEIN DIAPHANOUS"/>
    <property type="match status" value="1"/>
</dbReference>
<accession>A0A6C2YRJ1</accession>
<evidence type="ECO:0000313" key="4">
    <source>
        <dbReference type="Proteomes" id="UP000464378"/>
    </source>
</evidence>
<dbReference type="Proteomes" id="UP000464378">
    <property type="component" value="Chromosome"/>
</dbReference>
<evidence type="ECO:0000256" key="2">
    <source>
        <dbReference type="SAM" id="MobiDB-lite"/>
    </source>
</evidence>
<dbReference type="PRINTS" id="PR01217">
    <property type="entry name" value="PRICHEXTENSN"/>
</dbReference>
<dbReference type="EMBL" id="LR586016">
    <property type="protein sequence ID" value="VIP04280.1"/>
    <property type="molecule type" value="Genomic_DNA"/>
</dbReference>
<feature type="compositionally biased region" description="Low complexity" evidence="2">
    <location>
        <begin position="23"/>
        <end position="35"/>
    </location>
</feature>
<feature type="compositionally biased region" description="Pro residues" evidence="2">
    <location>
        <begin position="350"/>
        <end position="382"/>
    </location>
</feature>
<keyword evidence="1" id="KW-0175">Coiled coil</keyword>
<dbReference type="AlphaFoldDB" id="A0A6C2YRJ1"/>
<feature type="region of interest" description="Disordered" evidence="2">
    <location>
        <begin position="1"/>
        <end position="128"/>
    </location>
</feature>
<feature type="compositionally biased region" description="Pro residues" evidence="2">
    <location>
        <begin position="96"/>
        <end position="117"/>
    </location>
</feature>
<organism evidence="3">
    <name type="scientific">Tuwongella immobilis</name>
    <dbReference type="NCBI Taxonomy" id="692036"/>
    <lineage>
        <taxon>Bacteria</taxon>
        <taxon>Pseudomonadati</taxon>
        <taxon>Planctomycetota</taxon>
        <taxon>Planctomycetia</taxon>
        <taxon>Gemmatales</taxon>
        <taxon>Gemmataceae</taxon>
        <taxon>Tuwongella</taxon>
    </lineage>
</organism>
<keyword evidence="4" id="KW-1185">Reference proteome</keyword>
<dbReference type="InterPro" id="IPR051412">
    <property type="entry name" value="Formin_Homology_Diaphanous_sf"/>
</dbReference>
<name>A0A6C2YRJ1_9BACT</name>
<feature type="region of interest" description="Disordered" evidence="2">
    <location>
        <begin position="342"/>
        <end position="397"/>
    </location>
</feature>
<dbReference type="GO" id="GO:0005884">
    <property type="term" value="C:actin filament"/>
    <property type="evidence" value="ECO:0007669"/>
    <property type="project" value="TreeGrafter"/>
</dbReference>
<sequence>MASSELPPDSDRDASNLRRRLLTTPPAADDSTAPASPEPDPRQSLPRGVLQRLSGTRKTEDALGSSSESSPPPGLQDTPTPNIDFMRPPARREPPRPAAAPPAATPPMSPPMQPPATPMRSMTPQPPVSAAATDLNLAAAFPEIQIGEHTEADLLRRENIELMAAIEEARLLLQEAAQMETDFQAREQTYQSQINELQELFASKQTEFETLQQQLELIEQSIAAGGLAPATNPVVMPPPPPKTRTELEEWADELERESAKLNQERRKLEQERLQLREDETALEKQMRDMEVQMARDRASIARQEIELKRLSAEIQHDLEMMQRGDATLREQLAKFQRRHQDVMSRGGVQPMPPGGMPPGAMPPGGMPPGGMPGAPAQPPPSEPTKDSGVMRRFFRRS</sequence>
<dbReference type="RefSeq" id="WP_197740755.1">
    <property type="nucleotide sequence ID" value="NZ_LR593887.1"/>
</dbReference>
<proteinExistence type="predicted"/>
<dbReference type="KEGG" id="tim:GMBLW1_49130"/>
<evidence type="ECO:0000256" key="1">
    <source>
        <dbReference type="SAM" id="Coils"/>
    </source>
</evidence>
<feature type="coiled-coil region" evidence="1">
    <location>
        <begin position="152"/>
        <end position="214"/>
    </location>
</feature>
<gene>
    <name evidence="3" type="ORF">GMBLW1_49130</name>
</gene>
<dbReference type="EMBL" id="LR593887">
    <property type="protein sequence ID" value="VTS05923.1"/>
    <property type="molecule type" value="Genomic_DNA"/>
</dbReference>
<dbReference type="GO" id="GO:0030041">
    <property type="term" value="P:actin filament polymerization"/>
    <property type="evidence" value="ECO:0007669"/>
    <property type="project" value="TreeGrafter"/>
</dbReference>
<protein>
    <submittedName>
        <fullName evidence="3">Uncharacterized protein</fullName>
    </submittedName>
</protein>
<feature type="coiled-coil region" evidence="1">
    <location>
        <begin position="244"/>
        <end position="320"/>
    </location>
</feature>
<dbReference type="InParanoid" id="A0A6C2YRJ1"/>
<evidence type="ECO:0000313" key="3">
    <source>
        <dbReference type="EMBL" id="VIP04280.1"/>
    </source>
</evidence>
<dbReference type="PANTHER" id="PTHR45691">
    <property type="entry name" value="PROTEIN DIAPHANOUS"/>
    <property type="match status" value="1"/>
</dbReference>
<reference evidence="3" key="1">
    <citation type="submission" date="2019-04" db="EMBL/GenBank/DDBJ databases">
        <authorList>
            <consortium name="Science for Life Laboratories"/>
        </authorList>
    </citation>
    <scope>NUCLEOTIDE SEQUENCE</scope>
    <source>
        <strain evidence="3">MBLW1</strain>
    </source>
</reference>